<dbReference type="Pfam" id="PF00361">
    <property type="entry name" value="Proton_antipo_M"/>
    <property type="match status" value="1"/>
</dbReference>
<dbReference type="Pfam" id="PF01059">
    <property type="entry name" value="Oxidored_q5_N"/>
    <property type="match status" value="1"/>
</dbReference>
<reference evidence="20" key="3">
    <citation type="submission" date="2019-08" db="EMBL/GenBank/DDBJ databases">
        <authorList>
            <person name="Wu R.R."/>
        </authorList>
    </citation>
    <scope>NUCLEOTIDE SEQUENCE</scope>
</reference>
<dbReference type="GO" id="GO:0048039">
    <property type="term" value="F:ubiquinone binding"/>
    <property type="evidence" value="ECO:0007669"/>
    <property type="project" value="TreeGrafter"/>
</dbReference>
<dbReference type="GeneID" id="40867668"/>
<dbReference type="EC" id="7.1.1.2" evidence="3 16"/>
<dbReference type="GO" id="GO:0042773">
    <property type="term" value="P:ATP synthesis coupled electron transport"/>
    <property type="evidence" value="ECO:0007669"/>
    <property type="project" value="InterPro"/>
</dbReference>
<feature type="domain" description="NADH:ubiquinone oxidoreductase chain 4 N-terminal" evidence="18">
    <location>
        <begin position="1"/>
        <end position="110"/>
    </location>
</feature>
<dbReference type="GO" id="GO:0015990">
    <property type="term" value="P:electron transport coupled proton transport"/>
    <property type="evidence" value="ECO:0007669"/>
    <property type="project" value="TreeGrafter"/>
</dbReference>
<dbReference type="NCBIfam" id="TIGR01972">
    <property type="entry name" value="NDH_I_M"/>
    <property type="match status" value="1"/>
</dbReference>
<protein>
    <recommendedName>
        <fullName evidence="4 16">NADH-ubiquinone oxidoreductase chain 4</fullName>
        <ecNumber evidence="3 16">7.1.1.2</ecNumber>
    </recommendedName>
</protein>
<dbReference type="PRINTS" id="PR01437">
    <property type="entry name" value="NUOXDRDTASE4"/>
</dbReference>
<keyword evidence="10 16" id="KW-1133">Transmembrane helix</keyword>
<evidence type="ECO:0000256" key="2">
    <source>
        <dbReference type="ARBA" id="ARBA00009025"/>
    </source>
</evidence>
<proteinExistence type="inferred from homology"/>
<accession>A0A4Y5WYV7</accession>
<keyword evidence="9 16" id="KW-0249">Electron transport</keyword>
<keyword evidence="13 16" id="KW-0496">Mitochondrion</keyword>
<name>A0A4Y5WYV7_SCOCI</name>
<dbReference type="EMBL" id="MN331658">
    <property type="protein sequence ID" value="QQY98722.1"/>
    <property type="molecule type" value="Genomic_DNA"/>
</dbReference>
<dbReference type="RefSeq" id="YP_009676291.1">
    <property type="nucleotide sequence ID" value="NC_043917.1"/>
</dbReference>
<feature type="transmembrane region" description="Helical" evidence="16">
    <location>
        <begin position="259"/>
        <end position="279"/>
    </location>
</feature>
<evidence type="ECO:0000256" key="16">
    <source>
        <dbReference type="RuleBase" id="RU003297"/>
    </source>
</evidence>
<keyword evidence="12 16" id="KW-0830">Ubiquinone</keyword>
<gene>
    <name evidence="19" type="primary">ND4</name>
</gene>
<dbReference type="GO" id="GO:0031966">
    <property type="term" value="C:mitochondrial membrane"/>
    <property type="evidence" value="ECO:0007669"/>
    <property type="project" value="UniProtKB-SubCell"/>
</dbReference>
<evidence type="ECO:0000259" key="18">
    <source>
        <dbReference type="Pfam" id="PF01059"/>
    </source>
</evidence>
<evidence type="ECO:0000313" key="19">
    <source>
        <dbReference type="EMBL" id="QDE13212.1"/>
    </source>
</evidence>
<dbReference type="InterPro" id="IPR000260">
    <property type="entry name" value="NADH4_N"/>
</dbReference>
<dbReference type="GO" id="GO:0008137">
    <property type="term" value="F:NADH dehydrogenase (ubiquinone) activity"/>
    <property type="evidence" value="ECO:0007669"/>
    <property type="project" value="UniProtKB-UniRule"/>
</dbReference>
<evidence type="ECO:0000256" key="10">
    <source>
        <dbReference type="ARBA" id="ARBA00022989"/>
    </source>
</evidence>
<evidence type="ECO:0000256" key="6">
    <source>
        <dbReference type="ARBA" id="ARBA00022660"/>
    </source>
</evidence>
<evidence type="ECO:0000256" key="14">
    <source>
        <dbReference type="ARBA" id="ARBA00023136"/>
    </source>
</evidence>
<dbReference type="GO" id="GO:0003954">
    <property type="term" value="F:NADH dehydrogenase activity"/>
    <property type="evidence" value="ECO:0007669"/>
    <property type="project" value="TreeGrafter"/>
</dbReference>
<dbReference type="PANTHER" id="PTHR43507:SF20">
    <property type="entry name" value="NADH-UBIQUINONE OXIDOREDUCTASE CHAIN 4"/>
    <property type="match status" value="1"/>
</dbReference>
<comment type="similarity">
    <text evidence="2 16">Belongs to the complex I subunit 4 family.</text>
</comment>
<dbReference type="PANTHER" id="PTHR43507">
    <property type="entry name" value="NADH-UBIQUINONE OXIDOREDUCTASE CHAIN 4"/>
    <property type="match status" value="1"/>
</dbReference>
<evidence type="ECO:0000256" key="5">
    <source>
        <dbReference type="ARBA" id="ARBA00022448"/>
    </source>
</evidence>
<dbReference type="InterPro" id="IPR001750">
    <property type="entry name" value="ND/Mrp_TM"/>
</dbReference>
<feature type="transmembrane region" description="Helical" evidence="16">
    <location>
        <begin position="286"/>
        <end position="304"/>
    </location>
</feature>
<evidence type="ECO:0000256" key="11">
    <source>
        <dbReference type="ARBA" id="ARBA00023027"/>
    </source>
</evidence>
<dbReference type="EMBL" id="MH995531">
    <property type="protein sequence ID" value="QDE13212.1"/>
    <property type="molecule type" value="Genomic_DNA"/>
</dbReference>
<evidence type="ECO:0000256" key="13">
    <source>
        <dbReference type="ARBA" id="ARBA00023128"/>
    </source>
</evidence>
<keyword evidence="14 16" id="KW-0472">Membrane</keyword>
<reference evidence="19" key="1">
    <citation type="submission" date="2018-09" db="EMBL/GenBank/DDBJ databases">
        <title>The complete mitochondrial genome of Saw-jawed monocle bream Scolopsis ciliata (Perciformes, Nemipteridae).</title>
        <authorList>
            <person name="Andriyono S."/>
            <person name="Kim H.-W."/>
        </authorList>
    </citation>
    <scope>NUCLEOTIDE SEQUENCE</scope>
</reference>
<evidence type="ECO:0000313" key="20">
    <source>
        <dbReference type="EMBL" id="QQY98722.1"/>
    </source>
</evidence>
<dbReference type="InterPro" id="IPR010227">
    <property type="entry name" value="NADH_Q_OxRdtase_chainM/4"/>
</dbReference>
<evidence type="ECO:0000256" key="8">
    <source>
        <dbReference type="ARBA" id="ARBA00022967"/>
    </source>
</evidence>
<feature type="transmembrane region" description="Helical" evidence="16">
    <location>
        <begin position="147"/>
        <end position="168"/>
    </location>
</feature>
<dbReference type="CTD" id="4538"/>
<feature type="transmembrane region" description="Helical" evidence="16">
    <location>
        <begin position="61"/>
        <end position="81"/>
    </location>
</feature>
<evidence type="ECO:0000256" key="7">
    <source>
        <dbReference type="ARBA" id="ARBA00022692"/>
    </source>
</evidence>
<evidence type="ECO:0000259" key="17">
    <source>
        <dbReference type="Pfam" id="PF00361"/>
    </source>
</evidence>
<evidence type="ECO:0000256" key="3">
    <source>
        <dbReference type="ARBA" id="ARBA00012944"/>
    </source>
</evidence>
<evidence type="ECO:0000256" key="15">
    <source>
        <dbReference type="ARBA" id="ARBA00049551"/>
    </source>
</evidence>
<feature type="domain" description="NADH:quinone oxidoreductase/Mrp antiporter transmembrane" evidence="17">
    <location>
        <begin position="115"/>
        <end position="404"/>
    </location>
</feature>
<keyword evidence="5 16" id="KW-0813">Transport</keyword>
<feature type="transmembrane region" description="Helical" evidence="16">
    <location>
        <begin position="93"/>
        <end position="111"/>
    </location>
</feature>
<evidence type="ECO:0000256" key="4">
    <source>
        <dbReference type="ARBA" id="ARBA00021006"/>
    </source>
</evidence>
<feature type="transmembrane region" description="Helical" evidence="16">
    <location>
        <begin position="390"/>
        <end position="413"/>
    </location>
</feature>
<keyword evidence="6 16" id="KW-0679">Respiratory chain</keyword>
<dbReference type="InterPro" id="IPR003918">
    <property type="entry name" value="NADH_UbQ_OxRdtase"/>
</dbReference>
<comment type="function">
    <text evidence="16">Core subunit of the mitochondrial membrane respiratory chain NADH dehydrogenase (Complex I) which catalyzes electron transfer from NADH through the respiratory chain, using ubiquinone as an electron acceptor. Essential for the catalytic activity and assembly of complex I.</text>
</comment>
<feature type="transmembrane region" description="Helical" evidence="16">
    <location>
        <begin position="180"/>
        <end position="205"/>
    </location>
</feature>
<evidence type="ECO:0000256" key="9">
    <source>
        <dbReference type="ARBA" id="ARBA00022982"/>
    </source>
</evidence>
<feature type="transmembrane region" description="Helical" evidence="16">
    <location>
        <begin position="226"/>
        <end position="247"/>
    </location>
</feature>
<sequence length="460" mass="51605">MLKIIVPLLMLVPLVWFLPRPLVWPMAFLHSMCVALSSMTWCKNFAMPEWYYLNPYLVSDPLSAPLLVLTCWLLPATILASQKHLEVEPMPRQRSFLTVMILLQAFVVLAFSVADLLFFYILFEATLLPTLLLLARWGFQKERLFAGYYFLFYTLFGSLPLLISLLYLCGITGTVCYLMIPFIGLTSIGNIAQVVWWFGCVYAFLVKMPLYGAHLWLPKAHVEAPIAGSMILAAVLLKLGGYGLMRILPLIEPVTKELAYPFIILALWGVIMTGSICLRQTDLKSIIAYSSVSHMGLVAAGLLIQTPWGLTGALILMIAHGLTSSALFCLANTNYERTHSRTLLLARGMQILLPLMTIWWLIASLANLALPPLPNLMGELMIITSLFNWSWWTIFLTGTGTLITAGYSLYMFLMTQRGPVPAHILTIEPSHTREHLLMALHLLPLLLLVLKPELFWGSTS</sequence>
<comment type="subcellular location">
    <subcellularLocation>
        <location evidence="1 16">Mitochondrion membrane</location>
        <topology evidence="1 16">Multi-pass membrane protein</topology>
    </subcellularLocation>
</comment>
<geneLocation type="mitochondrion" evidence="19"/>
<feature type="transmembrane region" description="Helical" evidence="16">
    <location>
        <begin position="117"/>
        <end position="135"/>
    </location>
</feature>
<evidence type="ECO:0000256" key="1">
    <source>
        <dbReference type="ARBA" id="ARBA00004225"/>
    </source>
</evidence>
<feature type="transmembrane region" description="Helical" evidence="16">
    <location>
        <begin position="351"/>
        <end position="370"/>
    </location>
</feature>
<feature type="transmembrane region" description="Helical" evidence="16">
    <location>
        <begin position="310"/>
        <end position="330"/>
    </location>
</feature>
<keyword evidence="8" id="KW-1278">Translocase</keyword>
<keyword evidence="11 16" id="KW-0520">NAD</keyword>
<organism evidence="19">
    <name type="scientific">Scolopsis ciliata</name>
    <name type="common">Saw-jawed monocle bream</name>
    <dbReference type="NCBI Taxonomy" id="119746"/>
    <lineage>
        <taxon>Eukaryota</taxon>
        <taxon>Metazoa</taxon>
        <taxon>Chordata</taxon>
        <taxon>Craniata</taxon>
        <taxon>Vertebrata</taxon>
        <taxon>Euteleostomi</taxon>
        <taxon>Actinopterygii</taxon>
        <taxon>Neopterygii</taxon>
        <taxon>Teleostei</taxon>
        <taxon>Neoteleostei</taxon>
        <taxon>Acanthomorphata</taxon>
        <taxon>Eupercaria</taxon>
        <taxon>Spariformes</taxon>
        <taxon>Nemipteridae</taxon>
        <taxon>Scolopsis</taxon>
    </lineage>
</organism>
<evidence type="ECO:0000256" key="12">
    <source>
        <dbReference type="ARBA" id="ARBA00023075"/>
    </source>
</evidence>
<keyword evidence="7 16" id="KW-0812">Transmembrane</keyword>
<reference evidence="20" key="2">
    <citation type="journal article" date="2019" name="Mitochondrial DNA Part B Resour">
        <title>The second complete mitogenome of Scolopsis ciliata (Perciformes, Nemipteridae) to analyze control region structure and intraspecific variation.</title>
        <authorList>
            <person name="Wu R.X."/>
            <person name="Miao B.B."/>
            <person name="Niu S.F."/>
            <person name="Zhai Y."/>
            <person name="Zhang H.R."/>
            <person name="Liu F."/>
            <person name="Ou C.X."/>
        </authorList>
    </citation>
    <scope>NUCLEOTIDE SEQUENCE</scope>
</reference>
<comment type="catalytic activity">
    <reaction evidence="15 16">
        <text>a ubiquinone + NADH + 5 H(+)(in) = a ubiquinol + NAD(+) + 4 H(+)(out)</text>
        <dbReference type="Rhea" id="RHEA:29091"/>
        <dbReference type="Rhea" id="RHEA-COMP:9565"/>
        <dbReference type="Rhea" id="RHEA-COMP:9566"/>
        <dbReference type="ChEBI" id="CHEBI:15378"/>
        <dbReference type="ChEBI" id="CHEBI:16389"/>
        <dbReference type="ChEBI" id="CHEBI:17976"/>
        <dbReference type="ChEBI" id="CHEBI:57540"/>
        <dbReference type="ChEBI" id="CHEBI:57945"/>
        <dbReference type="EC" id="7.1.1.2"/>
    </reaction>
</comment>
<dbReference type="AlphaFoldDB" id="A0A4Y5WYV7"/>